<evidence type="ECO:0000256" key="4">
    <source>
        <dbReference type="ARBA" id="ARBA00022692"/>
    </source>
</evidence>
<gene>
    <name evidence="16" type="ORF">DSTB1V02_LOCUS3327</name>
</gene>
<evidence type="ECO:0000313" key="16">
    <source>
        <dbReference type="EMBL" id="CAD7243403.1"/>
    </source>
</evidence>
<dbReference type="GO" id="GO:0004177">
    <property type="term" value="F:aminopeptidase activity"/>
    <property type="evidence" value="ECO:0007669"/>
    <property type="project" value="UniProtKB-KW"/>
</dbReference>
<evidence type="ECO:0000256" key="2">
    <source>
        <dbReference type="ARBA" id="ARBA00022438"/>
    </source>
</evidence>
<dbReference type="SUPFAM" id="SSF82171">
    <property type="entry name" value="DPP6 N-terminal domain-like"/>
    <property type="match status" value="1"/>
</dbReference>
<dbReference type="InterPro" id="IPR002469">
    <property type="entry name" value="Peptidase_S9B_N"/>
</dbReference>
<feature type="compositionally biased region" description="Acidic residues" evidence="12">
    <location>
        <begin position="11"/>
        <end position="22"/>
    </location>
</feature>
<feature type="compositionally biased region" description="Basic and acidic residues" evidence="12">
    <location>
        <begin position="1"/>
        <end position="10"/>
    </location>
</feature>
<dbReference type="Gene3D" id="2.140.10.30">
    <property type="entry name" value="Dipeptidylpeptidase IV, N-terminal domain"/>
    <property type="match status" value="2"/>
</dbReference>
<dbReference type="GO" id="GO:0008239">
    <property type="term" value="F:dipeptidyl-peptidase activity"/>
    <property type="evidence" value="ECO:0007669"/>
    <property type="project" value="TreeGrafter"/>
</dbReference>
<keyword evidence="6" id="KW-0720">Serine protease</keyword>
<organism evidence="16">
    <name type="scientific">Darwinula stevensoni</name>
    <dbReference type="NCBI Taxonomy" id="69355"/>
    <lineage>
        <taxon>Eukaryota</taxon>
        <taxon>Metazoa</taxon>
        <taxon>Ecdysozoa</taxon>
        <taxon>Arthropoda</taxon>
        <taxon>Crustacea</taxon>
        <taxon>Oligostraca</taxon>
        <taxon>Ostracoda</taxon>
        <taxon>Podocopa</taxon>
        <taxon>Podocopida</taxon>
        <taxon>Darwinulocopina</taxon>
        <taxon>Darwinuloidea</taxon>
        <taxon>Darwinulidae</taxon>
        <taxon>Darwinula</taxon>
    </lineage>
</organism>
<dbReference type="EMBL" id="CAJPEV010000425">
    <property type="protein sequence ID" value="CAG0885148.1"/>
    <property type="molecule type" value="Genomic_DNA"/>
</dbReference>
<keyword evidence="8 13" id="KW-1133">Transmembrane helix</keyword>
<evidence type="ECO:0000259" key="14">
    <source>
        <dbReference type="Pfam" id="PF00326"/>
    </source>
</evidence>
<keyword evidence="17" id="KW-1185">Reference proteome</keyword>
<keyword evidence="3" id="KW-0645">Protease</keyword>
<feature type="domain" description="Peptidase S9 prolyl oligopeptidase catalytic" evidence="14">
    <location>
        <begin position="654"/>
        <end position="767"/>
    </location>
</feature>
<evidence type="ECO:0000256" key="6">
    <source>
        <dbReference type="ARBA" id="ARBA00022825"/>
    </source>
</evidence>
<name>A0A7R8X418_9CRUS</name>
<dbReference type="GO" id="GO:0012505">
    <property type="term" value="C:endomembrane system"/>
    <property type="evidence" value="ECO:0007669"/>
    <property type="project" value="UniProtKB-SubCell"/>
</dbReference>
<dbReference type="OrthoDB" id="16520at2759"/>
<accession>A0A7R8X418</accession>
<reference evidence="16" key="1">
    <citation type="submission" date="2020-11" db="EMBL/GenBank/DDBJ databases">
        <authorList>
            <person name="Tran Van P."/>
        </authorList>
    </citation>
    <scope>NUCLEOTIDE SEQUENCE</scope>
</reference>
<dbReference type="Pfam" id="PF00326">
    <property type="entry name" value="Peptidase_S9"/>
    <property type="match status" value="2"/>
</dbReference>
<evidence type="ECO:0000256" key="3">
    <source>
        <dbReference type="ARBA" id="ARBA00022670"/>
    </source>
</evidence>
<keyword evidence="4 13" id="KW-0812">Transmembrane</keyword>
<evidence type="ECO:0000256" key="7">
    <source>
        <dbReference type="ARBA" id="ARBA00022968"/>
    </source>
</evidence>
<dbReference type="InterPro" id="IPR029058">
    <property type="entry name" value="AB_hydrolase_fold"/>
</dbReference>
<dbReference type="Gene3D" id="3.40.50.1820">
    <property type="entry name" value="alpha/beta hydrolase"/>
    <property type="match status" value="1"/>
</dbReference>
<evidence type="ECO:0000256" key="10">
    <source>
        <dbReference type="ARBA" id="ARBA00023180"/>
    </source>
</evidence>
<evidence type="ECO:0000256" key="12">
    <source>
        <dbReference type="SAM" id="MobiDB-lite"/>
    </source>
</evidence>
<keyword evidence="7" id="KW-0735">Signal-anchor</keyword>
<evidence type="ECO:0000259" key="15">
    <source>
        <dbReference type="Pfam" id="PF00930"/>
    </source>
</evidence>
<dbReference type="SUPFAM" id="SSF53474">
    <property type="entry name" value="alpha/beta-Hydrolases"/>
    <property type="match status" value="1"/>
</dbReference>
<feature type="region of interest" description="Disordered" evidence="12">
    <location>
        <begin position="1"/>
        <end position="37"/>
    </location>
</feature>
<dbReference type="GO" id="GO:0006508">
    <property type="term" value="P:proteolysis"/>
    <property type="evidence" value="ECO:0007669"/>
    <property type="project" value="UniProtKB-KW"/>
</dbReference>
<dbReference type="AlphaFoldDB" id="A0A7R8X418"/>
<comment type="subcellular location">
    <subcellularLocation>
        <location evidence="11">Endomembrane system</location>
        <topology evidence="11">Single-pass membrane protein</topology>
    </subcellularLocation>
    <subcellularLocation>
        <location evidence="1">Membrane</location>
        <topology evidence="1">Single-pass type II membrane protein</topology>
    </subcellularLocation>
</comment>
<feature type="domain" description="Dipeptidylpeptidase IV N-terminal" evidence="15">
    <location>
        <begin position="162"/>
        <end position="432"/>
    </location>
</feature>
<dbReference type="Pfam" id="PF00930">
    <property type="entry name" value="DPPIV_N"/>
    <property type="match status" value="1"/>
</dbReference>
<keyword evidence="2" id="KW-0031">Aminopeptidase</keyword>
<evidence type="ECO:0000256" key="13">
    <source>
        <dbReference type="SAM" id="Phobius"/>
    </source>
</evidence>
<evidence type="ECO:0000256" key="1">
    <source>
        <dbReference type="ARBA" id="ARBA00004606"/>
    </source>
</evidence>
<evidence type="ECO:0000256" key="5">
    <source>
        <dbReference type="ARBA" id="ARBA00022801"/>
    </source>
</evidence>
<feature type="transmembrane region" description="Helical" evidence="13">
    <location>
        <begin position="63"/>
        <end position="84"/>
    </location>
</feature>
<dbReference type="InterPro" id="IPR050278">
    <property type="entry name" value="Serine_Prot_S9B/DPPIV"/>
</dbReference>
<feature type="domain" description="Peptidase S9 prolyl oligopeptidase catalytic" evidence="14">
    <location>
        <begin position="539"/>
        <end position="647"/>
    </location>
</feature>
<keyword evidence="9 13" id="KW-0472">Membrane</keyword>
<dbReference type="Proteomes" id="UP000677054">
    <property type="component" value="Unassembled WGS sequence"/>
</dbReference>
<dbReference type="GO" id="GO:0005886">
    <property type="term" value="C:plasma membrane"/>
    <property type="evidence" value="ECO:0007669"/>
    <property type="project" value="TreeGrafter"/>
</dbReference>
<dbReference type="PANTHER" id="PTHR11731">
    <property type="entry name" value="PROTEASE FAMILY S9B,C DIPEPTIDYL-PEPTIDASE IV-RELATED"/>
    <property type="match status" value="1"/>
</dbReference>
<sequence>MEQMRAREKKEEEEEEERETYEETSRPQPPVQASKGKIIHQPLPSFDEDLVVSSPSQRNWRGILIAVLVILFVFGFIVISVILISPDHEGSSLGGRRLTLQDILGEELTPSRFNGTWLSAGELVFRDEDGGVFILEVPKFSKQYVMPGRVYREVNARRFSVSKDRQYVLLAYDAEKVYRYSIVAKYVLYDNNTGNLHPVTVSPEKTGDLHPKLQFVLWGPTENTLAFVYENNIYLSLRAITNQPLKLTTTGVTGVVYHGVPDWIYEEEILGDEQAMWFSKDGQRLIYATFNDSQVEELQIPIYLQDDGEPCMDGPCSNRVIRYPKPGRPNPDVSLTVVDLEDLSQVQLIPPTEIHGTESYFTGVTWIDSKQVCVVWMHRAQHSASISVCQHPFWRCVQVQRQKSPERGWVDVYLPPVFSADAQKNESSRCLFNNAYFSPNPFHYFVIECMGPGIPYVDLHSTATGELLLPLHNDSVLSERVELLAMPSEITETFPLAGGYEARVRLFLPNHLDPEAGFQYPLVLQVYGGPGTQLVSEQWKVHWGTYLASSREYVYAWIDGRGSGYQGDKMEQEVYYRLGTVEVEDQISVIKLLLAKYSFLDGSNVALWGWSYGGYVTLRALTMDTSGIFKCGIAVAPITNWLFYGEDSCYFFISLLPKSQWIDDVWFPDSVFSERYMGFPNMSDNYMGYKESDVTKAAGRLQGKALYLIHGTGDDNVHWQHSLALVNALISNGVLFRQLVYPDENHNLEGVISHVHQSMEAFLDDCFWEFPTGSVTSYQQESPLHLEEKR</sequence>
<protein>
    <submittedName>
        <fullName evidence="16">Uncharacterized protein</fullName>
    </submittedName>
</protein>
<evidence type="ECO:0000256" key="9">
    <source>
        <dbReference type="ARBA" id="ARBA00023136"/>
    </source>
</evidence>
<proteinExistence type="predicted"/>
<dbReference type="EMBL" id="LR899942">
    <property type="protein sequence ID" value="CAD7243403.1"/>
    <property type="molecule type" value="Genomic_DNA"/>
</dbReference>
<dbReference type="InterPro" id="IPR001375">
    <property type="entry name" value="Peptidase_S9_cat"/>
</dbReference>
<evidence type="ECO:0000256" key="11">
    <source>
        <dbReference type="ARBA" id="ARBA00037847"/>
    </source>
</evidence>
<keyword evidence="10" id="KW-0325">Glycoprotein</keyword>
<evidence type="ECO:0000313" key="17">
    <source>
        <dbReference type="Proteomes" id="UP000677054"/>
    </source>
</evidence>
<keyword evidence="5" id="KW-0378">Hydrolase</keyword>
<dbReference type="PANTHER" id="PTHR11731:SF200">
    <property type="entry name" value="DIPEPTIDYL PEPTIDASE 10, ISOFORM B"/>
    <property type="match status" value="1"/>
</dbReference>
<evidence type="ECO:0000256" key="8">
    <source>
        <dbReference type="ARBA" id="ARBA00022989"/>
    </source>
</evidence>
<dbReference type="GO" id="GO:0008236">
    <property type="term" value="F:serine-type peptidase activity"/>
    <property type="evidence" value="ECO:0007669"/>
    <property type="project" value="UniProtKB-KW"/>
</dbReference>